<dbReference type="PRINTS" id="PR00035">
    <property type="entry name" value="HTHGNTR"/>
</dbReference>
<feature type="domain" description="HTH gntR-type" evidence="4">
    <location>
        <begin position="14"/>
        <end position="81"/>
    </location>
</feature>
<evidence type="ECO:0000256" key="3">
    <source>
        <dbReference type="ARBA" id="ARBA00023163"/>
    </source>
</evidence>
<dbReference type="EMBL" id="JZWI01000032">
    <property type="protein sequence ID" value="KLN53608.1"/>
    <property type="molecule type" value="Genomic_DNA"/>
</dbReference>
<dbReference type="PATRIC" id="fig|34073.19.peg.5411"/>
<dbReference type="PANTHER" id="PTHR43537">
    <property type="entry name" value="TRANSCRIPTIONAL REGULATOR, GNTR FAMILY"/>
    <property type="match status" value="1"/>
</dbReference>
<dbReference type="Proteomes" id="UP000035170">
    <property type="component" value="Unassembled WGS sequence"/>
</dbReference>
<dbReference type="PROSITE" id="PS50949">
    <property type="entry name" value="HTH_GNTR"/>
    <property type="match status" value="1"/>
</dbReference>
<sequence>MDSTTDNKLGKRHTPLTTLVLTALRERIMSGALAPGERLVEGRLSEELGVSRMPVREALRALAAEGIVAIEPRRGATVTTFTREQIHEMVEVRATLEALNAKLAARRHDPAQIAKLERILAEGSQLTSDDDLTRISALNLDFHEALGNVAANSVLQDIMRSLRERTALFFTVNNRERMRQNWEEHAAILRAVVAGDAELAALLAARHVYSAAELPQSMQQPQQQQPTPA</sequence>
<keyword evidence="1" id="KW-0805">Transcription regulation</keyword>
<dbReference type="InterPro" id="IPR036388">
    <property type="entry name" value="WH-like_DNA-bd_sf"/>
</dbReference>
<evidence type="ECO:0000313" key="5">
    <source>
        <dbReference type="EMBL" id="KLN53608.1"/>
    </source>
</evidence>
<evidence type="ECO:0000313" key="6">
    <source>
        <dbReference type="Proteomes" id="UP000035170"/>
    </source>
</evidence>
<organism evidence="5 6">
    <name type="scientific">Variovorax paradoxus</name>
    <dbReference type="NCBI Taxonomy" id="34073"/>
    <lineage>
        <taxon>Bacteria</taxon>
        <taxon>Pseudomonadati</taxon>
        <taxon>Pseudomonadota</taxon>
        <taxon>Betaproteobacteria</taxon>
        <taxon>Burkholderiales</taxon>
        <taxon>Comamonadaceae</taxon>
        <taxon>Variovorax</taxon>
    </lineage>
</organism>
<dbReference type="GO" id="GO:0003700">
    <property type="term" value="F:DNA-binding transcription factor activity"/>
    <property type="evidence" value="ECO:0007669"/>
    <property type="project" value="InterPro"/>
</dbReference>
<dbReference type="Gene3D" id="1.10.10.10">
    <property type="entry name" value="Winged helix-like DNA-binding domain superfamily/Winged helix DNA-binding domain"/>
    <property type="match status" value="1"/>
</dbReference>
<dbReference type="SMART" id="SM00345">
    <property type="entry name" value="HTH_GNTR"/>
    <property type="match status" value="1"/>
</dbReference>
<evidence type="ECO:0000256" key="2">
    <source>
        <dbReference type="ARBA" id="ARBA00023125"/>
    </source>
</evidence>
<dbReference type="InterPro" id="IPR008920">
    <property type="entry name" value="TF_FadR/GntR_C"/>
</dbReference>
<dbReference type="Pfam" id="PF07729">
    <property type="entry name" value="FCD"/>
    <property type="match status" value="1"/>
</dbReference>
<comment type="caution">
    <text evidence="5">The sequence shown here is derived from an EMBL/GenBank/DDBJ whole genome shotgun (WGS) entry which is preliminary data.</text>
</comment>
<dbReference type="PANTHER" id="PTHR43537:SF24">
    <property type="entry name" value="GLUCONATE OPERON TRANSCRIPTIONAL REPRESSOR"/>
    <property type="match status" value="1"/>
</dbReference>
<dbReference type="Gene3D" id="1.20.120.530">
    <property type="entry name" value="GntR ligand-binding domain-like"/>
    <property type="match status" value="1"/>
</dbReference>
<dbReference type="GO" id="GO:0003677">
    <property type="term" value="F:DNA binding"/>
    <property type="evidence" value="ECO:0007669"/>
    <property type="project" value="UniProtKB-KW"/>
</dbReference>
<dbReference type="SUPFAM" id="SSF46785">
    <property type="entry name" value="Winged helix' DNA-binding domain"/>
    <property type="match status" value="1"/>
</dbReference>
<dbReference type="CDD" id="cd07377">
    <property type="entry name" value="WHTH_GntR"/>
    <property type="match status" value="1"/>
</dbReference>
<dbReference type="InterPro" id="IPR011711">
    <property type="entry name" value="GntR_C"/>
</dbReference>
<keyword evidence="2" id="KW-0238">DNA-binding</keyword>
<dbReference type="RefSeq" id="WP_021004183.1">
    <property type="nucleotide sequence ID" value="NZ_JZWI01000032.1"/>
</dbReference>
<accession>A0A0H2LTM5</accession>
<name>A0A0H2LTM5_VARPD</name>
<evidence type="ECO:0000256" key="1">
    <source>
        <dbReference type="ARBA" id="ARBA00023015"/>
    </source>
</evidence>
<dbReference type="Pfam" id="PF00392">
    <property type="entry name" value="GntR"/>
    <property type="match status" value="1"/>
</dbReference>
<dbReference type="InterPro" id="IPR000524">
    <property type="entry name" value="Tscrpt_reg_HTH_GntR"/>
</dbReference>
<dbReference type="SUPFAM" id="SSF48008">
    <property type="entry name" value="GntR ligand-binding domain-like"/>
    <property type="match status" value="1"/>
</dbReference>
<protein>
    <submittedName>
        <fullName evidence="5">HTH-type transcriptional regulator McbR</fullName>
    </submittedName>
</protein>
<reference evidence="5 6" key="1">
    <citation type="submission" date="2015-03" db="EMBL/GenBank/DDBJ databases">
        <title>Genome sequence of Variovorax paradoxus TBEA6.</title>
        <authorList>
            <person name="Poehlein A."/>
            <person name="Schuldes J."/>
            <person name="Wuebbeler J.H."/>
            <person name="Hiessl S."/>
            <person name="Steinbuechel A."/>
            <person name="Daniel R."/>
        </authorList>
    </citation>
    <scope>NUCLEOTIDE SEQUENCE [LARGE SCALE GENOMIC DNA]</scope>
    <source>
        <strain evidence="5 6">TBEA6</strain>
    </source>
</reference>
<proteinExistence type="predicted"/>
<gene>
    <name evidence="5" type="primary">mcbR3</name>
    <name evidence="5" type="ORF">VPARA_52940</name>
</gene>
<dbReference type="AlphaFoldDB" id="A0A0H2LTM5"/>
<keyword evidence="3" id="KW-0804">Transcription</keyword>
<dbReference type="SMART" id="SM00895">
    <property type="entry name" value="FCD"/>
    <property type="match status" value="1"/>
</dbReference>
<evidence type="ECO:0000259" key="4">
    <source>
        <dbReference type="PROSITE" id="PS50949"/>
    </source>
</evidence>
<keyword evidence="6" id="KW-1185">Reference proteome</keyword>
<dbReference type="InterPro" id="IPR036390">
    <property type="entry name" value="WH_DNA-bd_sf"/>
</dbReference>